<name>A0A0J1IPY1_9FIRM</name>
<evidence type="ECO:0000313" key="3">
    <source>
        <dbReference type="Proteomes" id="UP000036356"/>
    </source>
</evidence>
<dbReference type="RefSeq" id="WP_047809287.1">
    <property type="nucleotide sequence ID" value="NZ_LDZY01000004.1"/>
</dbReference>
<dbReference type="AlphaFoldDB" id="A0A0J1IPY1"/>
<feature type="region of interest" description="Disordered" evidence="1">
    <location>
        <begin position="1"/>
        <end position="20"/>
    </location>
</feature>
<protein>
    <submittedName>
        <fullName evidence="2">Uncharacterized protein</fullName>
    </submittedName>
</protein>
<keyword evidence="3" id="KW-1185">Reference proteome</keyword>
<dbReference type="EMBL" id="LDZY01000004">
    <property type="protein sequence ID" value="KLU66751.1"/>
    <property type="molecule type" value="Genomic_DNA"/>
</dbReference>
<proteinExistence type="predicted"/>
<evidence type="ECO:0000313" key="2">
    <source>
        <dbReference type="EMBL" id="KLU66751.1"/>
    </source>
</evidence>
<reference evidence="2 3" key="1">
    <citation type="submission" date="2015-06" db="EMBL/GenBank/DDBJ databases">
        <title>Draft genome of the moderately acidophilic sulfate reducer Candidatus Desulfosporosinus acididurans strain M1.</title>
        <authorList>
            <person name="Poehlein A."/>
            <person name="Petzsch P."/>
            <person name="Johnson B.D."/>
            <person name="Schloemann M."/>
            <person name="Daniel R."/>
            <person name="Muehling M."/>
        </authorList>
    </citation>
    <scope>NUCLEOTIDE SEQUENCE [LARGE SCALE GENOMIC DNA]</scope>
    <source>
        <strain evidence="2 3">M1</strain>
    </source>
</reference>
<dbReference type="STRING" id="476652.DEAC_c14190"/>
<sequence>MAGTKEAEAKSPTPVKDQLATELTQKDNVIIVKANRRLTQDENDLLIKRMEEQEKRIGMKILVIPYSVDIQESDNKVE</sequence>
<accession>A0A0J1IPY1</accession>
<gene>
    <name evidence="2" type="ORF">DEAC_c14190</name>
</gene>
<dbReference type="PATRIC" id="fig|476652.3.peg.1455"/>
<organism evidence="2 3">
    <name type="scientific">Desulfosporosinus acididurans</name>
    <dbReference type="NCBI Taxonomy" id="476652"/>
    <lineage>
        <taxon>Bacteria</taxon>
        <taxon>Bacillati</taxon>
        <taxon>Bacillota</taxon>
        <taxon>Clostridia</taxon>
        <taxon>Eubacteriales</taxon>
        <taxon>Desulfitobacteriaceae</taxon>
        <taxon>Desulfosporosinus</taxon>
    </lineage>
</organism>
<dbReference type="Proteomes" id="UP000036356">
    <property type="component" value="Unassembled WGS sequence"/>
</dbReference>
<evidence type="ECO:0000256" key="1">
    <source>
        <dbReference type="SAM" id="MobiDB-lite"/>
    </source>
</evidence>
<comment type="caution">
    <text evidence="2">The sequence shown here is derived from an EMBL/GenBank/DDBJ whole genome shotgun (WGS) entry which is preliminary data.</text>
</comment>